<accession>A0AAV3XAU2</accession>
<protein>
    <recommendedName>
        <fullName evidence="2">Putative restriction endonuclease domain-containing protein</fullName>
    </recommendedName>
</protein>
<feature type="coiled-coil region" evidence="1">
    <location>
        <begin position="229"/>
        <end position="256"/>
    </location>
</feature>
<evidence type="ECO:0000313" key="4">
    <source>
        <dbReference type="Proteomes" id="UP001050975"/>
    </source>
</evidence>
<sequence>MVKSEVTPPSAPNDLTQELAERGWRIQEEVQPDGTIIYAKVPLTSEEFLHPQEGYHLPSNTFHNNISRDAEDMLLCRYANNPTVAVFHDLLIKWDIPGLKDHCPDVCVVLGIRNKDVYRDSFEVIFEGVRPGLIIEVVSRRYRKEDREIKVIEYEQAQVQEYVIIDRRTQRGQAIDEVLGYRLVAGRYRPISPDEDGRILCETVGLWLSLQDGCLVMEDTQTGERLRTAKELAAENEDLKAQLQALQAQLKQQSGE</sequence>
<dbReference type="EMBL" id="BLAY01000064">
    <property type="protein sequence ID" value="GET39364.1"/>
    <property type="molecule type" value="Genomic_DNA"/>
</dbReference>
<dbReference type="PANTHER" id="PTHR33352">
    <property type="entry name" value="SLR1095 PROTEIN"/>
    <property type="match status" value="1"/>
</dbReference>
<dbReference type="RefSeq" id="WP_226584669.1">
    <property type="nucleotide sequence ID" value="NZ_BLAY01000064.1"/>
</dbReference>
<dbReference type="CDD" id="cd06260">
    <property type="entry name" value="DUF820-like"/>
    <property type="match status" value="1"/>
</dbReference>
<dbReference type="InterPro" id="IPR011335">
    <property type="entry name" value="Restrct_endonuc-II-like"/>
</dbReference>
<reference evidence="3" key="1">
    <citation type="submission" date="2019-10" db="EMBL/GenBank/DDBJ databases">
        <title>Draft genome sequece of Microseira wollei NIES-4236.</title>
        <authorList>
            <person name="Yamaguchi H."/>
            <person name="Suzuki S."/>
            <person name="Kawachi M."/>
        </authorList>
    </citation>
    <scope>NUCLEOTIDE SEQUENCE</scope>
    <source>
        <strain evidence="3">NIES-4236</strain>
    </source>
</reference>
<dbReference type="Pfam" id="PF05685">
    <property type="entry name" value="Uma2"/>
    <property type="match status" value="1"/>
</dbReference>
<name>A0AAV3XAU2_9CYAN</name>
<organism evidence="3 4">
    <name type="scientific">Microseira wollei NIES-4236</name>
    <dbReference type="NCBI Taxonomy" id="2530354"/>
    <lineage>
        <taxon>Bacteria</taxon>
        <taxon>Bacillati</taxon>
        <taxon>Cyanobacteriota</taxon>
        <taxon>Cyanophyceae</taxon>
        <taxon>Oscillatoriophycideae</taxon>
        <taxon>Aerosakkonematales</taxon>
        <taxon>Aerosakkonemataceae</taxon>
        <taxon>Microseira</taxon>
    </lineage>
</organism>
<keyword evidence="1" id="KW-0175">Coiled coil</keyword>
<proteinExistence type="predicted"/>
<gene>
    <name evidence="3" type="ORF">MiSe_41320</name>
</gene>
<evidence type="ECO:0000256" key="1">
    <source>
        <dbReference type="SAM" id="Coils"/>
    </source>
</evidence>
<dbReference type="Gene3D" id="3.90.1570.10">
    <property type="entry name" value="tt1808, chain A"/>
    <property type="match status" value="1"/>
</dbReference>
<dbReference type="Proteomes" id="UP001050975">
    <property type="component" value="Unassembled WGS sequence"/>
</dbReference>
<comment type="caution">
    <text evidence="3">The sequence shown here is derived from an EMBL/GenBank/DDBJ whole genome shotgun (WGS) entry which is preliminary data.</text>
</comment>
<dbReference type="InterPro" id="IPR012296">
    <property type="entry name" value="Nuclease_put_TT1808"/>
</dbReference>
<evidence type="ECO:0000259" key="2">
    <source>
        <dbReference type="Pfam" id="PF05685"/>
    </source>
</evidence>
<feature type="domain" description="Putative restriction endonuclease" evidence="2">
    <location>
        <begin position="60"/>
        <end position="210"/>
    </location>
</feature>
<dbReference type="AlphaFoldDB" id="A0AAV3XAU2"/>
<keyword evidence="4" id="KW-1185">Reference proteome</keyword>
<dbReference type="PANTHER" id="PTHR33352:SF2">
    <property type="entry name" value="SLL0995 PROTEIN"/>
    <property type="match status" value="1"/>
</dbReference>
<dbReference type="InterPro" id="IPR008538">
    <property type="entry name" value="Uma2"/>
</dbReference>
<evidence type="ECO:0000313" key="3">
    <source>
        <dbReference type="EMBL" id="GET39364.1"/>
    </source>
</evidence>
<dbReference type="SUPFAM" id="SSF52980">
    <property type="entry name" value="Restriction endonuclease-like"/>
    <property type="match status" value="1"/>
</dbReference>